<reference evidence="3" key="1">
    <citation type="journal article" date="2023" name="IScience">
        <title>Live-bearing cockroach genome reveals convergent evolutionary mechanisms linked to viviparity in insects and beyond.</title>
        <authorList>
            <person name="Fouks B."/>
            <person name="Harrison M.C."/>
            <person name="Mikhailova A.A."/>
            <person name="Marchal E."/>
            <person name="English S."/>
            <person name="Carruthers M."/>
            <person name="Jennings E.C."/>
            <person name="Chiamaka E.L."/>
            <person name="Frigard R.A."/>
            <person name="Pippel M."/>
            <person name="Attardo G.M."/>
            <person name="Benoit J.B."/>
            <person name="Bornberg-Bauer E."/>
            <person name="Tobe S.S."/>
        </authorList>
    </citation>
    <scope>NUCLEOTIDE SEQUENCE</scope>
    <source>
        <strain evidence="3">Stay&amp;Tobe</strain>
    </source>
</reference>
<evidence type="ECO:0000313" key="4">
    <source>
        <dbReference type="Proteomes" id="UP001233999"/>
    </source>
</evidence>
<keyword evidence="1" id="KW-0812">Transmembrane</keyword>
<organism evidence="3 4">
    <name type="scientific">Diploptera punctata</name>
    <name type="common">Pacific beetle cockroach</name>
    <dbReference type="NCBI Taxonomy" id="6984"/>
    <lineage>
        <taxon>Eukaryota</taxon>
        <taxon>Metazoa</taxon>
        <taxon>Ecdysozoa</taxon>
        <taxon>Arthropoda</taxon>
        <taxon>Hexapoda</taxon>
        <taxon>Insecta</taxon>
        <taxon>Pterygota</taxon>
        <taxon>Neoptera</taxon>
        <taxon>Polyneoptera</taxon>
        <taxon>Dictyoptera</taxon>
        <taxon>Blattodea</taxon>
        <taxon>Blaberoidea</taxon>
        <taxon>Blaberidae</taxon>
        <taxon>Diplopterinae</taxon>
        <taxon>Diploptera</taxon>
    </lineage>
</organism>
<dbReference type="InterPro" id="IPR056198">
    <property type="entry name" value="LBD_receptor"/>
</dbReference>
<gene>
    <name evidence="3" type="ORF">L9F63_002202</name>
</gene>
<feature type="transmembrane region" description="Helical" evidence="1">
    <location>
        <begin position="336"/>
        <end position="356"/>
    </location>
</feature>
<dbReference type="Proteomes" id="UP001233999">
    <property type="component" value="Unassembled WGS sequence"/>
</dbReference>
<dbReference type="SUPFAM" id="SSF53850">
    <property type="entry name" value="Periplasmic binding protein-like II"/>
    <property type="match status" value="1"/>
</dbReference>
<feature type="domain" description="Putative ionotropic receptor ligand binding" evidence="2">
    <location>
        <begin position="69"/>
        <end position="226"/>
    </location>
</feature>
<evidence type="ECO:0000256" key="1">
    <source>
        <dbReference type="SAM" id="Phobius"/>
    </source>
</evidence>
<proteinExistence type="predicted"/>
<dbReference type="EMBL" id="JASPKZ010003878">
    <property type="protein sequence ID" value="KAJ9591269.1"/>
    <property type="molecule type" value="Genomic_DNA"/>
</dbReference>
<comment type="caution">
    <text evidence="3">The sequence shown here is derived from an EMBL/GenBank/DDBJ whole genome shotgun (WGS) entry which is preliminary data.</text>
</comment>
<keyword evidence="4" id="KW-1185">Reference proteome</keyword>
<evidence type="ECO:0000259" key="2">
    <source>
        <dbReference type="Pfam" id="PF24061"/>
    </source>
</evidence>
<accession>A0AAD8EIK7</accession>
<dbReference type="AlphaFoldDB" id="A0AAD8EIK7"/>
<feature type="transmembrane region" description="Helical" evidence="1">
    <location>
        <begin position="368"/>
        <end position="391"/>
    </location>
</feature>
<evidence type="ECO:0000313" key="3">
    <source>
        <dbReference type="EMBL" id="KAJ9591269.1"/>
    </source>
</evidence>
<dbReference type="Pfam" id="PF24061">
    <property type="entry name" value="LBD_receptor"/>
    <property type="match status" value="1"/>
</dbReference>
<dbReference type="Gene3D" id="3.40.190.10">
    <property type="entry name" value="Periplasmic binding protein-like II"/>
    <property type="match status" value="1"/>
</dbReference>
<reference evidence="3" key="2">
    <citation type="submission" date="2023-05" db="EMBL/GenBank/DDBJ databases">
        <authorList>
            <person name="Fouks B."/>
        </authorList>
    </citation>
    <scope>NUCLEOTIDE SEQUENCE</scope>
    <source>
        <strain evidence="3">Stay&amp;Tobe</strain>
        <tissue evidence="3">Testes</tissue>
    </source>
</reference>
<protein>
    <recommendedName>
        <fullName evidence="2">Putative ionotropic receptor ligand binding domain-containing protein</fullName>
    </recommendedName>
</protein>
<keyword evidence="1" id="KW-0472">Membrane</keyword>
<keyword evidence="1" id="KW-1133">Transmembrane helix</keyword>
<name>A0AAD8EIK7_DIPPU</name>
<sequence>MVFILYSGDFKFEVIHKIIMQFIFCGIMLYPAKAQFTMITECVTSIIHLNFDAGHSIIVSFPTKMESLFEPDLMENILRNINSRIQWSLIVGDLIKESPDVILGKNYDYLIILRSVNETNDMLDSLETQVLNLRSSSSWNPRNKFVILVIGYFTEHGEVPLILMDFLWKSSNLVNIVILIQKVGFMDVYTWFPYARNQCGTVEEVTILDKCVDGQFVMKNELFPPKDPNNLNGCPLIVSVSDFRPYLILTDNSTEDEHKYRGFEMEYIILVSKQMNMKLVYSEISNENLLNMFTDKIAEVMIEKVSDIAIGAFPLHPLLLTYGDSSNPYMFTPQNGLYPTVACTLFWAVSLGISVLDMPKSLKLRLFFMLLLWYFFIMNLMFQAAIVSFLVEPGFEKELKTFDELRGRIGK</sequence>